<dbReference type="SUPFAM" id="SSF88697">
    <property type="entry name" value="PUA domain-like"/>
    <property type="match status" value="1"/>
</dbReference>
<dbReference type="Pfam" id="PF04266">
    <property type="entry name" value="ASCH"/>
    <property type="match status" value="1"/>
</dbReference>
<dbReference type="AlphaFoldDB" id="C5EB44"/>
<dbReference type="PIRSF" id="PIRSF021320">
    <property type="entry name" value="DUF984"/>
    <property type="match status" value="1"/>
</dbReference>
<name>C5EB44_BIFLI</name>
<proteinExistence type="predicted"/>
<feature type="domain" description="ASCH" evidence="1">
    <location>
        <begin position="21"/>
        <end position="147"/>
    </location>
</feature>
<evidence type="ECO:0000313" key="2">
    <source>
        <dbReference type="EMBL" id="EEQ55219.1"/>
    </source>
</evidence>
<dbReference type="Gene3D" id="3.10.400.10">
    <property type="entry name" value="Sulfate adenylyltransferase"/>
    <property type="match status" value="1"/>
</dbReference>
<gene>
    <name evidence="2" type="ORF">BLIG_01170</name>
</gene>
<reference evidence="2" key="1">
    <citation type="submission" date="2008-08" db="EMBL/GenBank/DDBJ databases">
        <title>Annotation of Bifidobacterium longum subsp. infantis CCUG 52486.</title>
        <authorList>
            <consortium name="The Broad Institute Genome Sequencing Platform"/>
            <person name="Gougoulias C."/>
            <person name="Tuohy K.M."/>
            <person name="Gibson G.R."/>
            <person name="Ward D."/>
            <person name="Mehta T."/>
            <person name="Young S."/>
            <person name="Jaffe D."/>
            <person name="Gnerre S."/>
            <person name="Berlin A."/>
            <person name="Heiman D."/>
            <person name="Hepburn T."/>
            <person name="Shea T."/>
            <person name="Sykes S."/>
            <person name="Alvarado L."/>
            <person name="Kodira C."/>
            <person name="Borodovsky M."/>
            <person name="Lander E."/>
            <person name="Galagan J."/>
            <person name="Nusbaum C."/>
            <person name="Birren B."/>
        </authorList>
    </citation>
    <scope>NUCLEOTIDE SEQUENCE [LARGE SCALE GENOMIC DNA]</scope>
    <source>
        <strain evidence="2">CCUG 52486</strain>
    </source>
</reference>
<protein>
    <submittedName>
        <fullName evidence="2">ASCH domain protein</fullName>
    </submittedName>
</protein>
<dbReference type="InterPro" id="IPR007374">
    <property type="entry name" value="ASCH_domain"/>
</dbReference>
<dbReference type="PANTHER" id="PTHR39203:SF1">
    <property type="entry name" value="CYTOPLASMIC PROTEIN"/>
    <property type="match status" value="1"/>
</dbReference>
<accession>C5EB44</accession>
<dbReference type="Proteomes" id="UP000005084">
    <property type="component" value="Unassembled WGS sequence"/>
</dbReference>
<dbReference type="SMART" id="SM01022">
    <property type="entry name" value="ASCH"/>
    <property type="match status" value="1"/>
</dbReference>
<dbReference type="PANTHER" id="PTHR39203">
    <property type="entry name" value="CYTOPLASMIC PROTEIN-RELATED"/>
    <property type="match status" value="1"/>
</dbReference>
<dbReference type="CDD" id="cd06553">
    <property type="entry name" value="ASCH_Ef3133_like"/>
    <property type="match status" value="1"/>
</dbReference>
<dbReference type="HOGENOM" id="CLU_102450_3_1_11"/>
<dbReference type="EMBL" id="DS990239">
    <property type="protein sequence ID" value="EEQ55219.1"/>
    <property type="molecule type" value="Genomic_DNA"/>
</dbReference>
<evidence type="ECO:0000259" key="1">
    <source>
        <dbReference type="SMART" id="SM01022"/>
    </source>
</evidence>
<sequence>MEHCMSVNTAFETSDLPKAEFMFPGPERDRLVKLILDGVKTATAALMIEYEEEVEPLPCVGAHSVLVDSDERPVAVLVTTAVDVIPLGKVTDRYAIDEGEGDVTAAQWRSAHESFWNSAEYRDEFANPIFPLNDNSLIVFEHFEVEQRLESNNALG</sequence>
<dbReference type="InterPro" id="IPR009326">
    <property type="entry name" value="DUF984"/>
</dbReference>
<organism evidence="2">
    <name type="scientific">Bifidobacterium longum subsp. infantis CCUG 52486</name>
    <dbReference type="NCBI Taxonomy" id="537937"/>
    <lineage>
        <taxon>Bacteria</taxon>
        <taxon>Bacillati</taxon>
        <taxon>Actinomycetota</taxon>
        <taxon>Actinomycetes</taxon>
        <taxon>Bifidobacteriales</taxon>
        <taxon>Bifidobacteriaceae</taxon>
        <taxon>Bifidobacterium</taxon>
    </lineage>
</organism>
<dbReference type="InterPro" id="IPR015947">
    <property type="entry name" value="PUA-like_sf"/>
</dbReference>